<evidence type="ECO:0000256" key="6">
    <source>
        <dbReference type="ARBA" id="ARBA00022741"/>
    </source>
</evidence>
<dbReference type="PROSITE" id="PS50893">
    <property type="entry name" value="ABC_TRANSPORTER_2"/>
    <property type="match status" value="2"/>
</dbReference>
<dbReference type="PANTHER" id="PTHR43553:SF23">
    <property type="entry name" value="ABC TRANSPORTER ATP-BINDING COMPONENT"/>
    <property type="match status" value="1"/>
</dbReference>
<evidence type="ECO:0000256" key="9">
    <source>
        <dbReference type="ARBA" id="ARBA00023136"/>
    </source>
</evidence>
<gene>
    <name evidence="13" type="ORF">DSM100688_0893</name>
</gene>
<keyword evidence="5" id="KW-0677">Repeat</keyword>
<dbReference type="GO" id="GO:0043190">
    <property type="term" value="C:ATP-binding cassette (ABC) transporter complex"/>
    <property type="evidence" value="ECO:0007669"/>
    <property type="project" value="TreeGrafter"/>
</dbReference>
<keyword evidence="3" id="KW-0813">Transport</keyword>
<feature type="compositionally biased region" description="Polar residues" evidence="11">
    <location>
        <begin position="1"/>
        <end position="17"/>
    </location>
</feature>
<keyword evidence="4" id="KW-1003">Cell membrane</keyword>
<keyword evidence="9" id="KW-0472">Membrane</keyword>
<proteinExistence type="inferred from homology"/>
<feature type="region of interest" description="Disordered" evidence="11">
    <location>
        <begin position="1"/>
        <end position="29"/>
    </location>
</feature>
<comment type="subcellular location">
    <subcellularLocation>
        <location evidence="1">Cell membrane</location>
        <topology evidence="1">Peripheral membrane protein</topology>
    </subcellularLocation>
</comment>
<feature type="compositionally biased region" description="Low complexity" evidence="11">
    <location>
        <begin position="18"/>
        <end position="29"/>
    </location>
</feature>
<dbReference type="PROSITE" id="PS00211">
    <property type="entry name" value="ABC_TRANSPORTER_1"/>
    <property type="match status" value="2"/>
</dbReference>
<reference evidence="13 14" key="1">
    <citation type="submission" date="2019-10" db="EMBL/GenBank/DDBJ databases">
        <title>Characterization of the phylogenetic diversity of two novel species belonging to the genus Bifidobacterium: Bifidobacterium cebidarum sp. nov. and Bifidobacterium leontopitheci sp. nov.</title>
        <authorList>
            <person name="Lugli G.A."/>
            <person name="Duranti S."/>
            <person name="Milani C."/>
            <person name="Turroni F."/>
            <person name="Ventura M."/>
        </authorList>
    </citation>
    <scope>NUCLEOTIDE SEQUENCE [LARGE SCALE GENOMIC DNA]</scope>
    <source>
        <strain evidence="13 14">DSM 100688</strain>
    </source>
</reference>
<dbReference type="Pfam" id="PF00005">
    <property type="entry name" value="ABC_tran"/>
    <property type="match status" value="2"/>
</dbReference>
<evidence type="ECO:0000256" key="10">
    <source>
        <dbReference type="ARBA" id="ARBA00025157"/>
    </source>
</evidence>
<feature type="region of interest" description="Disordered" evidence="11">
    <location>
        <begin position="529"/>
        <end position="553"/>
    </location>
</feature>
<dbReference type="CDD" id="cd03226">
    <property type="entry name" value="ABC_cobalt_CbiO_domain2"/>
    <property type="match status" value="1"/>
</dbReference>
<comment type="function">
    <text evidence="10">Probably part of an ABC transporter complex. Responsible for energy coupling to the transport system.</text>
</comment>
<name>A0A6L4X1A1_9BIFI</name>
<evidence type="ECO:0000256" key="7">
    <source>
        <dbReference type="ARBA" id="ARBA00022840"/>
    </source>
</evidence>
<evidence type="ECO:0000256" key="2">
    <source>
        <dbReference type="ARBA" id="ARBA00005417"/>
    </source>
</evidence>
<dbReference type="Gene3D" id="3.40.50.300">
    <property type="entry name" value="P-loop containing nucleotide triphosphate hydrolases"/>
    <property type="match status" value="2"/>
</dbReference>
<keyword evidence="6" id="KW-0547">Nucleotide-binding</keyword>
<evidence type="ECO:0000256" key="4">
    <source>
        <dbReference type="ARBA" id="ARBA00022475"/>
    </source>
</evidence>
<sequence>MSEPSSTMSPRSGETSGTIPSRAASSPSAPIITISDTSFQYTHDDTGVGAANPTVADFASGNATSPADLALSHVNLVIRPGETVMLCGQSGCGKTTVTRLVNGLIPNFFHGPLTGTQFVCGLGGDGANGAENVPIESLVPLVGSVFQNPKTQYFNADTTSELAFPCENIGMPSADIRARVAEVARRFGIEHLLDRSVFTLSGGEKQRLAVAAATMLHPQVIVMDEPTSNLDATAMRDLHNMVAELKRDGVTVVIAEHRLAWCADLIDRYVRFDGGAVAGEYTAAEFGKLLAEQLEAWGLRAIDLAPYRAALQAKTGVAGIVPDGGEMAERTPVGHPLPAHDLNDGLPSEQGTSQPLAIAKTETSSDMPAASSVGPVIDSAGRHPSVASVLADPSEPQTECQSFVIGNVPIIATHDLTVGYRRAFRRDIADITLYGSEIVGLMGRNGAGKSTLVRTLCGLQRPLAGRILLHDAPARPTALTRAGFLVMQDVNYQLFADSVREELLLGLGDADDVIRQPVDVPIAPLNAAQSSSSGAASHGMSVRDGNTDVQPSATPYLHPATLGEQADRVLESLDLLPFAERHPMSLSGGQKQRLAIVSAIMCGKELIVLDEPTSGLDRAHMMQVGALLRGLADRGKAVLVVTHDEELAALWCDRIIDLDREVGA</sequence>
<evidence type="ECO:0000256" key="5">
    <source>
        <dbReference type="ARBA" id="ARBA00022737"/>
    </source>
</evidence>
<dbReference type="InterPro" id="IPR015856">
    <property type="entry name" value="ABC_transpr_CbiO/EcfA_su"/>
</dbReference>
<dbReference type="GO" id="GO:0042626">
    <property type="term" value="F:ATPase-coupled transmembrane transporter activity"/>
    <property type="evidence" value="ECO:0007669"/>
    <property type="project" value="TreeGrafter"/>
</dbReference>
<evidence type="ECO:0000313" key="14">
    <source>
        <dbReference type="Proteomes" id="UP000482084"/>
    </source>
</evidence>
<dbReference type="GO" id="GO:0005524">
    <property type="term" value="F:ATP binding"/>
    <property type="evidence" value="ECO:0007669"/>
    <property type="project" value="UniProtKB-KW"/>
</dbReference>
<accession>A0A6L4X1A1</accession>
<evidence type="ECO:0000256" key="3">
    <source>
        <dbReference type="ARBA" id="ARBA00022448"/>
    </source>
</evidence>
<evidence type="ECO:0000313" key="13">
    <source>
        <dbReference type="EMBL" id="KAB8288326.1"/>
    </source>
</evidence>
<dbReference type="InterPro" id="IPR017871">
    <property type="entry name" value="ABC_transporter-like_CS"/>
</dbReference>
<dbReference type="InterPro" id="IPR050095">
    <property type="entry name" value="ECF_ABC_transporter_ATP-bd"/>
</dbReference>
<dbReference type="InterPro" id="IPR027417">
    <property type="entry name" value="P-loop_NTPase"/>
</dbReference>
<comment type="similarity">
    <text evidence="2">Belongs to the ABC transporter superfamily.</text>
</comment>
<keyword evidence="8" id="KW-1278">Translocase</keyword>
<feature type="domain" description="ABC transporter" evidence="12">
    <location>
        <begin position="56"/>
        <end position="299"/>
    </location>
</feature>
<comment type="caution">
    <text evidence="13">The sequence shown here is derived from an EMBL/GenBank/DDBJ whole genome shotgun (WGS) entry which is preliminary data.</text>
</comment>
<dbReference type="Proteomes" id="UP000482084">
    <property type="component" value="Unassembled WGS sequence"/>
</dbReference>
<evidence type="ECO:0000256" key="1">
    <source>
        <dbReference type="ARBA" id="ARBA00004202"/>
    </source>
</evidence>
<evidence type="ECO:0000256" key="8">
    <source>
        <dbReference type="ARBA" id="ARBA00022967"/>
    </source>
</evidence>
<protein>
    <submittedName>
        <fullName evidence="13">ABC transporter ATP-binding protein</fullName>
    </submittedName>
</protein>
<dbReference type="GO" id="GO:0016887">
    <property type="term" value="F:ATP hydrolysis activity"/>
    <property type="evidence" value="ECO:0007669"/>
    <property type="project" value="InterPro"/>
</dbReference>
<keyword evidence="14" id="KW-1185">Reference proteome</keyword>
<evidence type="ECO:0000256" key="11">
    <source>
        <dbReference type="SAM" id="MobiDB-lite"/>
    </source>
</evidence>
<dbReference type="AlphaFoldDB" id="A0A6L4X1A1"/>
<dbReference type="EMBL" id="WBSM01000003">
    <property type="protein sequence ID" value="KAB8288326.1"/>
    <property type="molecule type" value="Genomic_DNA"/>
</dbReference>
<dbReference type="SMART" id="SM00382">
    <property type="entry name" value="AAA"/>
    <property type="match status" value="2"/>
</dbReference>
<organism evidence="13 14">
    <name type="scientific">Bifidobacterium ramosum</name>
    <dbReference type="NCBI Taxonomy" id="1798158"/>
    <lineage>
        <taxon>Bacteria</taxon>
        <taxon>Bacillati</taxon>
        <taxon>Actinomycetota</taxon>
        <taxon>Actinomycetes</taxon>
        <taxon>Bifidobacteriales</taxon>
        <taxon>Bifidobacteriaceae</taxon>
        <taxon>Bifidobacterium</taxon>
    </lineage>
</organism>
<keyword evidence="7 13" id="KW-0067">ATP-binding</keyword>
<dbReference type="PANTHER" id="PTHR43553">
    <property type="entry name" value="HEAVY METAL TRANSPORTER"/>
    <property type="match status" value="1"/>
</dbReference>
<dbReference type="InterPro" id="IPR003439">
    <property type="entry name" value="ABC_transporter-like_ATP-bd"/>
</dbReference>
<dbReference type="InterPro" id="IPR003593">
    <property type="entry name" value="AAA+_ATPase"/>
</dbReference>
<dbReference type="CDD" id="cd03225">
    <property type="entry name" value="ABC_cobalt_CbiO_domain1"/>
    <property type="match status" value="1"/>
</dbReference>
<dbReference type="SUPFAM" id="SSF52540">
    <property type="entry name" value="P-loop containing nucleoside triphosphate hydrolases"/>
    <property type="match status" value="2"/>
</dbReference>
<evidence type="ECO:0000259" key="12">
    <source>
        <dbReference type="PROSITE" id="PS50893"/>
    </source>
</evidence>
<feature type="domain" description="ABC transporter" evidence="12">
    <location>
        <begin position="411"/>
        <end position="662"/>
    </location>
</feature>